<dbReference type="GO" id="GO:0032259">
    <property type="term" value="P:methylation"/>
    <property type="evidence" value="ECO:0007669"/>
    <property type="project" value="UniProtKB-KW"/>
</dbReference>
<dbReference type="SUPFAM" id="SSF82282">
    <property type="entry name" value="Homocysteine S-methyltransferase"/>
    <property type="match status" value="1"/>
</dbReference>
<organism evidence="30 31">
    <name type="scientific">Coprobacter fastidiosus</name>
    <dbReference type="NCBI Taxonomy" id="1099853"/>
    <lineage>
        <taxon>Bacteria</taxon>
        <taxon>Pseudomonadati</taxon>
        <taxon>Bacteroidota</taxon>
        <taxon>Bacteroidia</taxon>
        <taxon>Bacteroidales</taxon>
        <taxon>Barnesiellaceae</taxon>
        <taxon>Coprobacter</taxon>
    </lineage>
</organism>
<evidence type="ECO:0000256" key="20">
    <source>
        <dbReference type="NCBIfam" id="TIGR02082"/>
    </source>
</evidence>
<evidence type="ECO:0000256" key="21">
    <source>
        <dbReference type="PIRNR" id="PIRNR000381"/>
    </source>
</evidence>
<dbReference type="PROSITE" id="PS50970">
    <property type="entry name" value="HCY"/>
    <property type="match status" value="1"/>
</dbReference>
<dbReference type="InterPro" id="IPR003726">
    <property type="entry name" value="HCY_dom"/>
</dbReference>
<feature type="binding site" description="axial binding residue" evidence="22">
    <location>
        <position position="758"/>
    </location>
    <ligand>
        <name>methylcob(III)alamin</name>
        <dbReference type="ChEBI" id="CHEBI:28115"/>
    </ligand>
    <ligandPart>
        <name>Co</name>
        <dbReference type="ChEBI" id="CHEBI:27638"/>
    </ligandPart>
</feature>
<dbReference type="GO" id="GO:0005829">
    <property type="term" value="C:cytosol"/>
    <property type="evidence" value="ECO:0007669"/>
    <property type="project" value="TreeGrafter"/>
</dbReference>
<dbReference type="InterPro" id="IPR036594">
    <property type="entry name" value="Meth_synthase_dom"/>
</dbReference>
<evidence type="ECO:0000256" key="7">
    <source>
        <dbReference type="ARBA" id="ARBA00013998"/>
    </source>
</evidence>
<dbReference type="Pfam" id="PF02607">
    <property type="entry name" value="B12-binding_2"/>
    <property type="match status" value="1"/>
</dbReference>
<dbReference type="Gene3D" id="3.20.20.20">
    <property type="entry name" value="Dihydropteroate synthase-like"/>
    <property type="match status" value="1"/>
</dbReference>
<protein>
    <recommendedName>
        <fullName evidence="7 20">Methionine synthase</fullName>
        <ecNumber evidence="6 20">2.1.1.13</ecNumber>
    </recommendedName>
    <alternativeName>
        <fullName evidence="19 21">5-methyltetrahydrofolate--homocysteine methyltransferase</fullName>
    </alternativeName>
</protein>
<evidence type="ECO:0000259" key="26">
    <source>
        <dbReference type="PROSITE" id="PS50972"/>
    </source>
</evidence>
<keyword evidence="13 21" id="KW-0479">Metal-binding</keyword>
<dbReference type="InterPro" id="IPR033706">
    <property type="entry name" value="Met_synthase_B12-bd"/>
</dbReference>
<feature type="binding site" evidence="22 24">
    <location>
        <position position="308"/>
    </location>
    <ligand>
        <name>Zn(2+)</name>
        <dbReference type="ChEBI" id="CHEBI:29105"/>
    </ligand>
</feature>
<keyword evidence="9 21" id="KW-0028">Amino-acid biosynthesis</keyword>
<evidence type="ECO:0000313" key="31">
    <source>
        <dbReference type="Proteomes" id="UP000262954"/>
    </source>
</evidence>
<feature type="binding site" evidence="23">
    <location>
        <begin position="755"/>
        <end position="759"/>
    </location>
    <ligand>
        <name>methylcob(III)alamin</name>
        <dbReference type="ChEBI" id="CHEBI:28115"/>
    </ligand>
</feature>
<dbReference type="InterPro" id="IPR003759">
    <property type="entry name" value="Cbl-bd_cap"/>
</dbReference>
<dbReference type="InterPro" id="IPR050554">
    <property type="entry name" value="Met_Synthase/Corrinoid"/>
</dbReference>
<dbReference type="CDD" id="cd00740">
    <property type="entry name" value="MeTr"/>
    <property type="match status" value="1"/>
</dbReference>
<dbReference type="GO" id="GO:0008705">
    <property type="term" value="F:methionine synthase activity"/>
    <property type="evidence" value="ECO:0007669"/>
    <property type="project" value="UniProtKB-UniRule"/>
</dbReference>
<dbReference type="PANTHER" id="PTHR45833:SF1">
    <property type="entry name" value="METHIONINE SYNTHASE"/>
    <property type="match status" value="1"/>
</dbReference>
<keyword evidence="8 21" id="KW-0489">Methyltransferase</keyword>
<evidence type="ECO:0000256" key="23">
    <source>
        <dbReference type="PIRSR" id="PIRSR000381-2"/>
    </source>
</evidence>
<dbReference type="GO" id="GO:0031419">
    <property type="term" value="F:cobalamin binding"/>
    <property type="evidence" value="ECO:0007669"/>
    <property type="project" value="UniProtKB-UniRule"/>
</dbReference>
<evidence type="ECO:0000256" key="16">
    <source>
        <dbReference type="ARBA" id="ARBA00023167"/>
    </source>
</evidence>
<comment type="cofactor">
    <cofactor evidence="3 21 22">
        <name>methylcob(III)alamin</name>
        <dbReference type="ChEBI" id="CHEBI:28115"/>
    </cofactor>
</comment>
<dbReference type="GO" id="GO:0050667">
    <property type="term" value="P:homocysteine metabolic process"/>
    <property type="evidence" value="ECO:0007669"/>
    <property type="project" value="TreeGrafter"/>
</dbReference>
<keyword evidence="14" id="KW-0677">Repeat</keyword>
<evidence type="ECO:0000256" key="5">
    <source>
        <dbReference type="ARBA" id="ARBA00010398"/>
    </source>
</evidence>
<feature type="binding site" evidence="22 24">
    <location>
        <position position="244"/>
    </location>
    <ligand>
        <name>Zn(2+)</name>
        <dbReference type="ChEBI" id="CHEBI:29105"/>
    </ligand>
</feature>
<dbReference type="InterPro" id="IPR000489">
    <property type="entry name" value="Pterin-binding_dom"/>
</dbReference>
<evidence type="ECO:0000256" key="3">
    <source>
        <dbReference type="ARBA" id="ARBA00001956"/>
    </source>
</evidence>
<keyword evidence="10 21" id="KW-0846">Cobalamin</keyword>
<dbReference type="Gene3D" id="3.20.20.330">
    <property type="entry name" value="Homocysteine-binding-like domain"/>
    <property type="match status" value="1"/>
</dbReference>
<feature type="binding site" evidence="23">
    <location>
        <begin position="1200"/>
        <end position="1201"/>
    </location>
    <ligand>
        <name>S-adenosyl-L-methionine</name>
        <dbReference type="ChEBI" id="CHEBI:59789"/>
    </ligand>
</feature>
<evidence type="ECO:0000256" key="8">
    <source>
        <dbReference type="ARBA" id="ARBA00022603"/>
    </source>
</evidence>
<evidence type="ECO:0000259" key="25">
    <source>
        <dbReference type="PROSITE" id="PS50970"/>
    </source>
</evidence>
<evidence type="ECO:0000256" key="17">
    <source>
        <dbReference type="ARBA" id="ARBA00023285"/>
    </source>
</evidence>
<feature type="binding site" evidence="23">
    <location>
        <position position="1146"/>
    </location>
    <ligand>
        <name>S-adenosyl-L-methionine</name>
        <dbReference type="ChEBI" id="CHEBI:59789"/>
    </ligand>
</feature>
<dbReference type="GO" id="GO:0046653">
    <property type="term" value="P:tetrahydrofolate metabolic process"/>
    <property type="evidence" value="ECO:0007669"/>
    <property type="project" value="TreeGrafter"/>
</dbReference>
<evidence type="ECO:0000259" key="27">
    <source>
        <dbReference type="PROSITE" id="PS50974"/>
    </source>
</evidence>
<dbReference type="InterPro" id="IPR006158">
    <property type="entry name" value="Cobalamin-bd"/>
</dbReference>
<dbReference type="FunFam" id="3.20.20.20:FF:000002">
    <property type="entry name" value="Methionine synthase"/>
    <property type="match status" value="1"/>
</dbReference>
<dbReference type="EMBL" id="DNWC01000086">
    <property type="protein sequence ID" value="HBJ08657.1"/>
    <property type="molecule type" value="Genomic_DNA"/>
</dbReference>
<dbReference type="PROSITE" id="PS50972">
    <property type="entry name" value="PTERIN_BINDING"/>
    <property type="match status" value="1"/>
</dbReference>
<comment type="function">
    <text evidence="18 21">Catalyzes the transfer of a methyl group from methyl-cobalamin to homocysteine, yielding enzyme-bound cob(I)alamin and methionine. Subsequently, remethylates the cofactor using methyltetrahydrofolate.</text>
</comment>
<dbReference type="Pfam" id="PF02965">
    <property type="entry name" value="Met_synt_B12"/>
    <property type="match status" value="1"/>
</dbReference>
<feature type="binding site" evidence="23">
    <location>
        <position position="807"/>
    </location>
    <ligand>
        <name>methylcob(III)alamin</name>
        <dbReference type="ChEBI" id="CHEBI:28115"/>
    </ligand>
</feature>
<dbReference type="InterPro" id="IPR011005">
    <property type="entry name" value="Dihydropteroate_synth-like_sf"/>
</dbReference>
<dbReference type="Gene3D" id="3.40.50.280">
    <property type="entry name" value="Cobalamin-binding domain"/>
    <property type="match status" value="1"/>
</dbReference>
<proteinExistence type="inferred from homology"/>
<comment type="similarity">
    <text evidence="5">Belongs to the vitamin-B12 dependent methionine synthase family.</text>
</comment>
<accession>A0A354M2B8</accession>
<evidence type="ECO:0000256" key="12">
    <source>
        <dbReference type="ARBA" id="ARBA00022691"/>
    </source>
</evidence>
<keyword evidence="12 21" id="KW-0949">S-adenosyl-L-methionine</keyword>
<dbReference type="PIRSF" id="PIRSF000381">
    <property type="entry name" value="MetH"/>
    <property type="match status" value="1"/>
</dbReference>
<evidence type="ECO:0000256" key="1">
    <source>
        <dbReference type="ARBA" id="ARBA00001700"/>
    </source>
</evidence>
<evidence type="ECO:0000256" key="13">
    <source>
        <dbReference type="ARBA" id="ARBA00022723"/>
    </source>
</evidence>
<dbReference type="SUPFAM" id="SSF56507">
    <property type="entry name" value="Methionine synthase activation domain-like"/>
    <property type="match status" value="1"/>
</dbReference>
<dbReference type="Gene3D" id="1.10.288.10">
    <property type="entry name" value="Cobalamin-dependent Methionine Synthase, domain 2"/>
    <property type="match status" value="1"/>
</dbReference>
<feature type="binding site" evidence="23">
    <location>
        <position position="859"/>
    </location>
    <ligand>
        <name>methylcob(III)alamin</name>
        <dbReference type="ChEBI" id="CHEBI:28115"/>
    </ligand>
</feature>
<dbReference type="Pfam" id="PF02574">
    <property type="entry name" value="S-methyl_trans"/>
    <property type="match status" value="1"/>
</dbReference>
<evidence type="ECO:0000256" key="9">
    <source>
        <dbReference type="ARBA" id="ARBA00022605"/>
    </source>
</evidence>
<dbReference type="EC" id="2.1.1.13" evidence="6 20"/>
<evidence type="ECO:0000256" key="24">
    <source>
        <dbReference type="PROSITE-ProRule" id="PRU00333"/>
    </source>
</evidence>
<feature type="binding site" evidence="22 24">
    <location>
        <position position="307"/>
    </location>
    <ligand>
        <name>Zn(2+)</name>
        <dbReference type="ChEBI" id="CHEBI:29105"/>
    </ligand>
</feature>
<feature type="domain" description="Hcy-binding" evidence="25">
    <location>
        <begin position="4"/>
        <end position="322"/>
    </location>
</feature>
<dbReference type="SUPFAM" id="SSF51717">
    <property type="entry name" value="Dihydropteroate synthetase-like"/>
    <property type="match status" value="1"/>
</dbReference>
<keyword evidence="15 21" id="KW-0862">Zinc</keyword>
<evidence type="ECO:0000256" key="10">
    <source>
        <dbReference type="ARBA" id="ARBA00022628"/>
    </source>
</evidence>
<dbReference type="FunFam" id="1.10.1240.10:FF:000001">
    <property type="entry name" value="Methionine synthase"/>
    <property type="match status" value="1"/>
</dbReference>
<feature type="domain" description="B12-binding N-terminal" evidence="29">
    <location>
        <begin position="646"/>
        <end position="740"/>
    </location>
</feature>
<evidence type="ECO:0000256" key="2">
    <source>
        <dbReference type="ARBA" id="ARBA00001947"/>
    </source>
</evidence>
<evidence type="ECO:0000256" key="18">
    <source>
        <dbReference type="ARBA" id="ARBA00025552"/>
    </source>
</evidence>
<evidence type="ECO:0000256" key="22">
    <source>
        <dbReference type="PIRSR" id="PIRSR000381-1"/>
    </source>
</evidence>
<dbReference type="FunFam" id="3.20.20.330:FF:000001">
    <property type="entry name" value="Methionine synthase"/>
    <property type="match status" value="1"/>
</dbReference>
<dbReference type="InterPro" id="IPR037010">
    <property type="entry name" value="VitB12-dep_Met_synth_activ_sf"/>
</dbReference>
<dbReference type="SUPFAM" id="SSF47644">
    <property type="entry name" value="Methionine synthase domain"/>
    <property type="match status" value="1"/>
</dbReference>
<sequence>MQKNMTIQDALKQRILILDGAMGTMIQRYNLSESDYRGRLFTNHPEELKGNNDILCLTQPQIISEIHEAYLQAGSDIIETNTFNATSVSMSDYGMQNHIREINIKAAQLARKAADKYTTEDKPRFVAGSIGPTNKTTSMSPDVNNPAFRSLSYDNLVFSYLEQIKALLSGGVDALLVETVFDTLNAKAALFAATAAMEETGIHVPIMVSATVSDSGGRTLSGQTLEAFLASIQHAPILTLGLNCSFGARDMKPFLKQLSEIAPYYISAYPNAGLPNRFGEYDETPEAMANQMREFVEERLVNIIGGCCGTTPAHIKLYNELIDGKQPHIPIDKPNVLWLSGLERLEIKPENNFINVGERCNVAGSRKFLRLISEKNYEEALGIARKQVEDGAQIIDINMDDAMLDAKSEMITFLNLIASEPEISKVPIMIDSSKWEVIESGLKCVQGKSIVNSISLKEGETIFLEHARMIKKLGAAMVVMAFDENGQADSFDRKIEICERAYKLLTQKAGIDPNDIIFDPNVLAVATGIDEHLNYGIDFIKATAWIKKNLPGAKVSGGISNLSFSFRGNNYIREAMHAAFLFHAVKAGMDMGIVNPGTSVTYTDIPKEVLSVIEDVILNRKPDATEKLIILAEELKNRQNGKTVEKKDIRDEMTLDERLEYALIKGISENLETDLSEAMRIYGKAVKVIDGPLMKGMNTVGELFGAGKMFLPQVVKTARTMKQAVAILKPFIEADKADKSSPEKAGKFLLATVKGDVHDIGKNIVGVVLACNNYEVIDLGVMVPTEKIIKTAIEEKVDIVCLSGLITPSLEEMCHVAEEMEKAGMTIPLMIGGATTSKIHTAVKIAPHYSGPVIHVKDASQNPLIAAQLANSETRKIFLEQLKKEQEKLRESIQEKILLTPLSNARNHKIKIEWEKYNPVKPLLTGQVQELHFSIKEIRPYINWIFFFNAWKLGGKFASIAFINGCDHCKASWLTQFPEQERAKAAEAMQLYKEASRMLDKLIEDQTETDILVGIFEANSQNESIYIQKEGVSHIIPCLRQQVQKKGSEACYYSLSDFIMPADTQKTDYIGVFTVTAGKEIENRIEYYKQQDDNYNALLLQSLADRIAEAATELLHYRVRKEIWGYSPNETATVESLLKEHYQGIRPAIGYPSLPDQSLAFDVDKLLGFDRIDVSLTENGAMKPNSTVSGIMIAHPQSAYFHIGQIDMEQRAEYCKKRNFSIEDSYKWLSV</sequence>
<dbReference type="PROSITE" id="PS50974">
    <property type="entry name" value="ADOMET_ACTIVATION"/>
    <property type="match status" value="1"/>
</dbReference>
<keyword evidence="16 21" id="KW-0486">Methionine biosynthesis</keyword>
<comment type="domain">
    <text evidence="21">Modular enzyme with four functionally distinct domains. The isolated Hcy-binding domain catalyzes methyl transfer from free methylcobalamin to homocysteine. The Hcy-binding domain in association with the pterin-binding domain catalyzes the methylation of cob(I)alamin by methyltetrahydrofolate and the methylation of homocysteine. The B12-binding domain binds the cofactor. The AdoMet activation domain binds S-adenosyl-L-methionine. Under aerobic conditions cob(I)alamin can be converted to inactive cob(II)alamin. Reductive methylation by S-adenosyl-L-methionine and flavodoxin regenerates methylcobalamin.</text>
</comment>
<evidence type="ECO:0000256" key="4">
    <source>
        <dbReference type="ARBA" id="ARBA00005178"/>
    </source>
</evidence>
<dbReference type="PANTHER" id="PTHR45833">
    <property type="entry name" value="METHIONINE SYNTHASE"/>
    <property type="match status" value="1"/>
</dbReference>
<evidence type="ECO:0000256" key="19">
    <source>
        <dbReference type="ARBA" id="ARBA00031040"/>
    </source>
</evidence>
<evidence type="ECO:0000259" key="29">
    <source>
        <dbReference type="PROSITE" id="PS51337"/>
    </source>
</evidence>
<dbReference type="Gene3D" id="1.10.1240.10">
    <property type="entry name" value="Methionine synthase domain"/>
    <property type="match status" value="1"/>
</dbReference>
<evidence type="ECO:0000256" key="11">
    <source>
        <dbReference type="ARBA" id="ARBA00022679"/>
    </source>
</evidence>
<dbReference type="UniPathway" id="UPA00051">
    <property type="reaction ID" value="UER00081"/>
</dbReference>
<dbReference type="GO" id="GO:0008270">
    <property type="term" value="F:zinc ion binding"/>
    <property type="evidence" value="ECO:0007669"/>
    <property type="project" value="UniProtKB-UniRule"/>
</dbReference>
<evidence type="ECO:0000256" key="6">
    <source>
        <dbReference type="ARBA" id="ARBA00012032"/>
    </source>
</evidence>
<dbReference type="Gene3D" id="3.10.196.10">
    <property type="entry name" value="Vitamin B12-dependent methionine synthase, activation domain"/>
    <property type="match status" value="1"/>
</dbReference>
<feature type="domain" description="AdoMet activation" evidence="27">
    <location>
        <begin position="893"/>
        <end position="1231"/>
    </location>
</feature>
<dbReference type="AlphaFoldDB" id="A0A354M2B8"/>
<dbReference type="InterPro" id="IPR036589">
    <property type="entry name" value="HCY_dom_sf"/>
</dbReference>
<evidence type="ECO:0000256" key="14">
    <source>
        <dbReference type="ARBA" id="ARBA00022737"/>
    </source>
</evidence>
<evidence type="ECO:0000259" key="28">
    <source>
        <dbReference type="PROSITE" id="PS51332"/>
    </source>
</evidence>
<dbReference type="FunFam" id="3.40.50.280:FF:000001">
    <property type="entry name" value="Methionine synthase"/>
    <property type="match status" value="1"/>
</dbReference>
<dbReference type="InterPro" id="IPR004223">
    <property type="entry name" value="VitB12-dep_Met_synth_activ_dom"/>
</dbReference>
<evidence type="ECO:0000313" key="30">
    <source>
        <dbReference type="EMBL" id="HBJ08657.1"/>
    </source>
</evidence>
<dbReference type="PROSITE" id="PS51337">
    <property type="entry name" value="B12_BINDING_NTER"/>
    <property type="match status" value="1"/>
</dbReference>
<feature type="binding site" evidence="23">
    <location>
        <position position="803"/>
    </location>
    <ligand>
        <name>methylcob(III)alamin</name>
        <dbReference type="ChEBI" id="CHEBI:28115"/>
    </ligand>
</feature>
<dbReference type="InterPro" id="IPR011822">
    <property type="entry name" value="MetH"/>
</dbReference>
<keyword evidence="17 21" id="KW-0170">Cobalt</keyword>
<keyword evidence="11 21" id="KW-0808">Transferase</keyword>
<dbReference type="Pfam" id="PF00809">
    <property type="entry name" value="Pterin_bind"/>
    <property type="match status" value="1"/>
</dbReference>
<evidence type="ECO:0000256" key="15">
    <source>
        <dbReference type="ARBA" id="ARBA00022833"/>
    </source>
</evidence>
<name>A0A354M2B8_9BACT</name>
<dbReference type="CDD" id="cd02069">
    <property type="entry name" value="methionine_synthase_B12_BD"/>
    <property type="match status" value="1"/>
</dbReference>
<dbReference type="SMART" id="SM01018">
    <property type="entry name" value="B12-binding_2"/>
    <property type="match status" value="1"/>
</dbReference>
<comment type="cofactor">
    <cofactor evidence="2 21 24">
        <name>Zn(2+)</name>
        <dbReference type="ChEBI" id="CHEBI:29105"/>
    </cofactor>
</comment>
<dbReference type="SUPFAM" id="SSF52242">
    <property type="entry name" value="Cobalamin (vitamin B12)-binding domain"/>
    <property type="match status" value="1"/>
</dbReference>
<dbReference type="Pfam" id="PF02310">
    <property type="entry name" value="B12-binding"/>
    <property type="match status" value="1"/>
</dbReference>
<comment type="caution">
    <text evidence="30">The sequence shown here is derived from an EMBL/GenBank/DDBJ whole genome shotgun (WGS) entry which is preliminary data.</text>
</comment>
<feature type="domain" description="B12-binding" evidence="28">
    <location>
        <begin position="745"/>
        <end position="880"/>
    </location>
</feature>
<dbReference type="InterPro" id="IPR036724">
    <property type="entry name" value="Cobalamin-bd_sf"/>
</dbReference>
<feature type="domain" description="Pterin-binding" evidence="26">
    <location>
        <begin position="353"/>
        <end position="614"/>
    </location>
</feature>
<comment type="pathway">
    <text evidence="4 21">Amino-acid biosynthesis; L-methionine biosynthesis via de novo pathway; L-methionine from L-homocysteine (MetH route): step 1/1.</text>
</comment>
<dbReference type="PROSITE" id="PS51332">
    <property type="entry name" value="B12_BINDING"/>
    <property type="match status" value="1"/>
</dbReference>
<dbReference type="Proteomes" id="UP000262954">
    <property type="component" value="Unassembled WGS sequence"/>
</dbReference>
<gene>
    <name evidence="30" type="ORF">DDY73_06585</name>
</gene>
<dbReference type="NCBIfam" id="TIGR02082">
    <property type="entry name" value="metH"/>
    <property type="match status" value="1"/>
</dbReference>
<reference evidence="30 31" key="1">
    <citation type="journal article" date="2018" name="Nat. Biotechnol.">
        <title>A standardized bacterial taxonomy based on genome phylogeny substantially revises the tree of life.</title>
        <authorList>
            <person name="Parks D.H."/>
            <person name="Chuvochina M."/>
            <person name="Waite D.W."/>
            <person name="Rinke C."/>
            <person name="Skarshewski A."/>
            <person name="Chaumeil P.A."/>
            <person name="Hugenholtz P."/>
        </authorList>
    </citation>
    <scope>NUCLEOTIDE SEQUENCE [LARGE SCALE GENOMIC DNA]</scope>
    <source>
        <strain evidence="30">UBA11482</strain>
    </source>
</reference>
<dbReference type="NCBIfam" id="NF007024">
    <property type="entry name" value="PRK09490.1"/>
    <property type="match status" value="1"/>
</dbReference>
<comment type="catalytic activity">
    <reaction evidence="1 21">
        <text>(6S)-5-methyl-5,6,7,8-tetrahydrofolate + L-homocysteine = (6S)-5,6,7,8-tetrahydrofolate + L-methionine</text>
        <dbReference type="Rhea" id="RHEA:11172"/>
        <dbReference type="ChEBI" id="CHEBI:18608"/>
        <dbReference type="ChEBI" id="CHEBI:57453"/>
        <dbReference type="ChEBI" id="CHEBI:57844"/>
        <dbReference type="ChEBI" id="CHEBI:58199"/>
        <dbReference type="EC" id="2.1.1.13"/>
    </reaction>
</comment>